<dbReference type="InterPro" id="IPR007278">
    <property type="entry name" value="DUF397"/>
</dbReference>
<evidence type="ECO:0000313" key="2">
    <source>
        <dbReference type="EMBL" id="GAA2054713.1"/>
    </source>
</evidence>
<comment type="caution">
    <text evidence="2">The sequence shown here is derived from an EMBL/GenBank/DDBJ whole genome shotgun (WGS) entry which is preliminary data.</text>
</comment>
<dbReference type="RefSeq" id="WP_346070782.1">
    <property type="nucleotide sequence ID" value="NZ_BAAANQ010000005.1"/>
</dbReference>
<evidence type="ECO:0000313" key="3">
    <source>
        <dbReference type="Proteomes" id="UP001403094"/>
    </source>
</evidence>
<sequence>MASFIFRTSSYSSVTENGECVEVATNVPALVAIRDSKRPTGPVLHLTPTAWTAFLATATAARR</sequence>
<keyword evidence="3" id="KW-1185">Reference proteome</keyword>
<organism evidence="2 3">
    <name type="scientific">Streptomyces cheonanensis</name>
    <dbReference type="NCBI Taxonomy" id="312720"/>
    <lineage>
        <taxon>Bacteria</taxon>
        <taxon>Bacillati</taxon>
        <taxon>Actinomycetota</taxon>
        <taxon>Actinomycetes</taxon>
        <taxon>Kitasatosporales</taxon>
        <taxon>Streptomycetaceae</taxon>
        <taxon>Streptomyces</taxon>
    </lineage>
</organism>
<protein>
    <recommendedName>
        <fullName evidence="1">DUF397 domain-containing protein</fullName>
    </recommendedName>
</protein>
<reference evidence="3" key="1">
    <citation type="journal article" date="2019" name="Int. J. Syst. Evol. Microbiol.">
        <title>The Global Catalogue of Microorganisms (GCM) 10K type strain sequencing project: providing services to taxonomists for standard genome sequencing and annotation.</title>
        <authorList>
            <consortium name="The Broad Institute Genomics Platform"/>
            <consortium name="The Broad Institute Genome Sequencing Center for Infectious Disease"/>
            <person name="Wu L."/>
            <person name="Ma J."/>
        </authorList>
    </citation>
    <scope>NUCLEOTIDE SEQUENCE [LARGE SCALE GENOMIC DNA]</scope>
    <source>
        <strain evidence="3">JCM 14549</strain>
    </source>
</reference>
<feature type="domain" description="DUF397" evidence="1">
    <location>
        <begin position="7"/>
        <end position="58"/>
    </location>
</feature>
<evidence type="ECO:0000259" key="1">
    <source>
        <dbReference type="Pfam" id="PF04149"/>
    </source>
</evidence>
<dbReference type="Pfam" id="PF04149">
    <property type="entry name" value="DUF397"/>
    <property type="match status" value="1"/>
</dbReference>
<name>A0ABP5GQY9_9ACTN</name>
<dbReference type="EMBL" id="BAAANQ010000005">
    <property type="protein sequence ID" value="GAA2054713.1"/>
    <property type="molecule type" value="Genomic_DNA"/>
</dbReference>
<gene>
    <name evidence="2" type="ORF">GCM10009757_30720</name>
</gene>
<dbReference type="Proteomes" id="UP001403094">
    <property type="component" value="Unassembled WGS sequence"/>
</dbReference>
<proteinExistence type="predicted"/>
<accession>A0ABP5GQY9</accession>